<proteinExistence type="predicted"/>
<dbReference type="Gene3D" id="3.40.50.1110">
    <property type="entry name" value="SGNH hydrolase"/>
    <property type="match status" value="1"/>
</dbReference>
<dbReference type="GO" id="GO:0004622">
    <property type="term" value="F:phosphatidylcholine lysophospholipase activity"/>
    <property type="evidence" value="ECO:0007669"/>
    <property type="project" value="TreeGrafter"/>
</dbReference>
<reference evidence="1 2" key="1">
    <citation type="journal article" date="2014" name="World J. Microbiol. Biotechnol.">
        <title>Biodiversity and physiological characteristics of Antarctic and Arctic lichens-associated bacteria.</title>
        <authorList>
            <person name="Lee Y.M."/>
            <person name="Kim E.H."/>
            <person name="Lee H.K."/>
            <person name="Hong S.G."/>
        </authorList>
    </citation>
    <scope>NUCLEOTIDE SEQUENCE [LARGE SCALE GENOMIC DNA]</scope>
    <source>
        <strain evidence="1 2">PAMC 26569</strain>
    </source>
</reference>
<dbReference type="PANTHER" id="PTHR30383">
    <property type="entry name" value="THIOESTERASE 1/PROTEASE 1/LYSOPHOSPHOLIPASE L1"/>
    <property type="match status" value="1"/>
</dbReference>
<evidence type="ECO:0000313" key="1">
    <source>
        <dbReference type="EMBL" id="QKE91332.1"/>
    </source>
</evidence>
<dbReference type="InterPro" id="IPR051532">
    <property type="entry name" value="Ester_Hydrolysis_Enzymes"/>
</dbReference>
<organism evidence="1 2">
    <name type="scientific">Lichenicola cladoniae</name>
    <dbReference type="NCBI Taxonomy" id="1484109"/>
    <lineage>
        <taxon>Bacteria</taxon>
        <taxon>Pseudomonadati</taxon>
        <taxon>Pseudomonadota</taxon>
        <taxon>Alphaproteobacteria</taxon>
        <taxon>Acetobacterales</taxon>
        <taxon>Acetobacteraceae</taxon>
        <taxon>Lichenicola</taxon>
    </lineage>
</organism>
<accession>A0A6M8HSL9</accession>
<dbReference type="PANTHER" id="PTHR30383:SF5">
    <property type="entry name" value="SGNH HYDROLASE-TYPE ESTERASE DOMAIN-CONTAINING PROTEIN"/>
    <property type="match status" value="1"/>
</dbReference>
<evidence type="ECO:0000313" key="2">
    <source>
        <dbReference type="Proteomes" id="UP000500767"/>
    </source>
</evidence>
<dbReference type="CDD" id="cd00229">
    <property type="entry name" value="SGNH_hydrolase"/>
    <property type="match status" value="1"/>
</dbReference>
<name>A0A6M8HSL9_9PROT</name>
<gene>
    <name evidence="1" type="ORF">HN018_15900</name>
</gene>
<dbReference type="RefSeq" id="WP_171833144.1">
    <property type="nucleotide sequence ID" value="NZ_CP053708.1"/>
</dbReference>
<dbReference type="Pfam" id="PF25182">
    <property type="entry name" value="NonGDSL"/>
    <property type="match status" value="1"/>
</dbReference>
<dbReference type="InterPro" id="IPR057572">
    <property type="entry name" value="NonGDSL"/>
</dbReference>
<sequence length="212" mass="22857">MTLAPALPRTHAHRLGSSDAGPVPLRLVAFGSSTTEGSGSSGPAHTYPAVMRRTMLPYFAGGIALANRGIGGDTAIQMDVRIGAVIEERPDLVVWQTGSNDPLQEIPLAVFEHLTRDGIDRLRATGTDLVLVDQQYCRALDECPTSPSFLAALHRIAMDMDVPLFDRHARMLDWCAGSELTRDTLSPDGLHMADRGYALLGEALAVWLLDLA</sequence>
<dbReference type="InterPro" id="IPR036514">
    <property type="entry name" value="SGNH_hydro_sf"/>
</dbReference>
<dbReference type="AlphaFoldDB" id="A0A6M8HSL9"/>
<dbReference type="SUPFAM" id="SSF52266">
    <property type="entry name" value="SGNH hydrolase"/>
    <property type="match status" value="1"/>
</dbReference>
<protein>
    <submittedName>
        <fullName evidence="1">SGNH/GDSL hydrolase family protein</fullName>
    </submittedName>
</protein>
<dbReference type="KEGG" id="lck:HN018_15900"/>
<keyword evidence="1" id="KW-0378">Hydrolase</keyword>
<keyword evidence="2" id="KW-1185">Reference proteome</keyword>
<dbReference type="EMBL" id="CP053708">
    <property type="protein sequence ID" value="QKE91332.1"/>
    <property type="molecule type" value="Genomic_DNA"/>
</dbReference>
<dbReference type="Proteomes" id="UP000500767">
    <property type="component" value="Chromosome"/>
</dbReference>